<evidence type="ECO:0000256" key="5">
    <source>
        <dbReference type="ARBA" id="ARBA00048718"/>
    </source>
</evidence>
<organism evidence="7 8">
    <name type="scientific">Chelonia mydas</name>
    <name type="common">Green sea-turtle</name>
    <name type="synonym">Chelonia agassizi</name>
    <dbReference type="NCBI Taxonomy" id="8469"/>
    <lineage>
        <taxon>Eukaryota</taxon>
        <taxon>Metazoa</taxon>
        <taxon>Chordata</taxon>
        <taxon>Craniata</taxon>
        <taxon>Vertebrata</taxon>
        <taxon>Euteleostomi</taxon>
        <taxon>Archelosauria</taxon>
        <taxon>Testudinata</taxon>
        <taxon>Testudines</taxon>
        <taxon>Cryptodira</taxon>
        <taxon>Durocryptodira</taxon>
        <taxon>Americhelydia</taxon>
        <taxon>Chelonioidea</taxon>
        <taxon>Cheloniidae</taxon>
        <taxon>Chelonia</taxon>
    </lineage>
</organism>
<comment type="catalytic activity">
    <reaction evidence="5">
        <text>a uridine in tRNA + S-adenosyl-L-methionine = a 3-[(3S)-3-amino-3-carboxypropyl]uridine in tRNA + S-methyl-5'-thioadenosine + H(+)</text>
        <dbReference type="Rhea" id="RHEA:62432"/>
        <dbReference type="Rhea" id="RHEA-COMP:13339"/>
        <dbReference type="Rhea" id="RHEA-COMP:16092"/>
        <dbReference type="ChEBI" id="CHEBI:15378"/>
        <dbReference type="ChEBI" id="CHEBI:17509"/>
        <dbReference type="ChEBI" id="CHEBI:59789"/>
        <dbReference type="ChEBI" id="CHEBI:65315"/>
        <dbReference type="ChEBI" id="CHEBI:82930"/>
        <dbReference type="EC" id="2.5.1.25"/>
    </reaction>
</comment>
<dbReference type="EMBL" id="KB515362">
    <property type="protein sequence ID" value="EMP39889.1"/>
    <property type="molecule type" value="Genomic_DNA"/>
</dbReference>
<dbReference type="STRING" id="8469.M7BRQ0"/>
<evidence type="ECO:0000256" key="4">
    <source>
        <dbReference type="ARBA" id="ARBA00022694"/>
    </source>
</evidence>
<evidence type="ECO:0000313" key="8">
    <source>
        <dbReference type="Proteomes" id="UP000031443"/>
    </source>
</evidence>
<name>M7BRQ0_CHEMY</name>
<protein>
    <recommendedName>
        <fullName evidence="1">tRNA-uridine aminocarboxypropyltransferase</fullName>
        <ecNumber evidence="1">2.5.1.25</ecNumber>
    </recommendedName>
</protein>
<evidence type="ECO:0000256" key="3">
    <source>
        <dbReference type="ARBA" id="ARBA00022691"/>
    </source>
</evidence>
<dbReference type="eggNOG" id="KOG4382">
    <property type="taxonomic scope" value="Eukaryota"/>
</dbReference>
<reference evidence="8" key="1">
    <citation type="journal article" date="2013" name="Nat. Genet.">
        <title>The draft genomes of soft-shell turtle and green sea turtle yield insights into the development and evolution of the turtle-specific body plan.</title>
        <authorList>
            <person name="Wang Z."/>
            <person name="Pascual-Anaya J."/>
            <person name="Zadissa A."/>
            <person name="Li W."/>
            <person name="Niimura Y."/>
            <person name="Huang Z."/>
            <person name="Li C."/>
            <person name="White S."/>
            <person name="Xiong Z."/>
            <person name="Fang D."/>
            <person name="Wang B."/>
            <person name="Ming Y."/>
            <person name="Chen Y."/>
            <person name="Zheng Y."/>
            <person name="Kuraku S."/>
            <person name="Pignatelli M."/>
            <person name="Herrero J."/>
            <person name="Beal K."/>
            <person name="Nozawa M."/>
            <person name="Li Q."/>
            <person name="Wang J."/>
            <person name="Zhang H."/>
            <person name="Yu L."/>
            <person name="Shigenobu S."/>
            <person name="Wang J."/>
            <person name="Liu J."/>
            <person name="Flicek P."/>
            <person name="Searle S."/>
            <person name="Wang J."/>
            <person name="Kuratani S."/>
            <person name="Yin Y."/>
            <person name="Aken B."/>
            <person name="Zhang G."/>
            <person name="Irie N."/>
        </authorList>
    </citation>
    <scope>NUCLEOTIDE SEQUENCE [LARGE SCALE GENOMIC DNA]</scope>
</reference>
<gene>
    <name evidence="7" type="ORF">UY3_02840</name>
</gene>
<dbReference type="Pfam" id="PF03942">
    <property type="entry name" value="DTW"/>
    <property type="match status" value="1"/>
</dbReference>
<accession>M7BRQ0</accession>
<evidence type="ECO:0000256" key="2">
    <source>
        <dbReference type="ARBA" id="ARBA00022679"/>
    </source>
</evidence>
<evidence type="ECO:0000313" key="7">
    <source>
        <dbReference type="EMBL" id="EMP39889.1"/>
    </source>
</evidence>
<evidence type="ECO:0000259" key="6">
    <source>
        <dbReference type="Pfam" id="PF03942"/>
    </source>
</evidence>
<keyword evidence="4" id="KW-0819">tRNA processing</keyword>
<keyword evidence="2" id="KW-0808">Transferase</keyword>
<keyword evidence="3" id="KW-0949">S-adenosyl-L-methionine</keyword>
<dbReference type="GO" id="GO:0008033">
    <property type="term" value="P:tRNA processing"/>
    <property type="evidence" value="ECO:0007669"/>
    <property type="project" value="UniProtKB-KW"/>
</dbReference>
<proteinExistence type="predicted"/>
<dbReference type="GO" id="GO:0016432">
    <property type="term" value="F:tRNA-uridine aminocarboxypropyltransferase activity"/>
    <property type="evidence" value="ECO:0007669"/>
    <property type="project" value="UniProtKB-EC"/>
</dbReference>
<keyword evidence="8" id="KW-1185">Reference proteome</keyword>
<dbReference type="Proteomes" id="UP000031443">
    <property type="component" value="Unassembled WGS sequence"/>
</dbReference>
<dbReference type="AlphaFoldDB" id="M7BRQ0"/>
<sequence>MADPFVSAAYLKKSREEVLCAGQYPELAAVCRNSNTLILYPGAEAANLEEVALIFPSPSTIIIIDGTWSQAKDIFYKNSLFRLPKQPVHSTLLVTSSKPVQVLFHSAQPHVEPHTQLDCMNAHRATHESHRERQQLGRFLAYSVKGQQTLGLGLAMEEIPELKIFH</sequence>
<evidence type="ECO:0000256" key="1">
    <source>
        <dbReference type="ARBA" id="ARBA00012386"/>
    </source>
</evidence>
<dbReference type="InterPro" id="IPR005636">
    <property type="entry name" value="DTW"/>
</dbReference>
<feature type="domain" description="DTW" evidence="6">
    <location>
        <begin position="24"/>
        <end position="81"/>
    </location>
</feature>
<dbReference type="EC" id="2.5.1.25" evidence="1"/>